<dbReference type="AlphaFoldDB" id="A0A8T8M5C0"/>
<dbReference type="Proteomes" id="UP000005924">
    <property type="component" value="Chromosome"/>
</dbReference>
<reference evidence="1" key="2">
    <citation type="submission" date="2021-04" db="EMBL/GenBank/DDBJ databases">
        <title>A complete genome sequence for Pseudomonas syringae Cit7.</title>
        <authorList>
            <person name="Baltrus D.A."/>
        </authorList>
    </citation>
    <scope>NUCLEOTIDE SEQUENCE</scope>
    <source>
        <strain evidence="1">Cit 7</strain>
    </source>
</reference>
<sequence>MGQGHTGVTFERAILLPITISSFNRRYENADVKVEVSNGGDLEGSISYAYFQPLSEQKGKPPTKEGSTRP</sequence>
<accession>A0A8T8M5C0</accession>
<protein>
    <submittedName>
        <fullName evidence="1">Uncharacterized protein</fullName>
    </submittedName>
</protein>
<name>A0A8T8M5C0_PSESX</name>
<gene>
    <name evidence="1" type="ORF">PSYCIT7_023470</name>
</gene>
<proteinExistence type="predicted"/>
<evidence type="ECO:0000313" key="2">
    <source>
        <dbReference type="Proteomes" id="UP000005924"/>
    </source>
</evidence>
<reference evidence="1" key="1">
    <citation type="journal article" date="2011" name="PLoS Pathog.">
        <title>Dynamic evolution of pathogenicity revealed by sequencing and comparative genomics of 19 Pseudomonas syringae isolates.</title>
        <authorList>
            <person name="Baltrus D.A."/>
            <person name="Nishimura M.T."/>
            <person name="Romanchuk A."/>
            <person name="Chang J.H."/>
            <person name="Mukhtar M.S."/>
            <person name="Cherkis K."/>
            <person name="Roach J."/>
            <person name="Grant S.R."/>
            <person name="Jones C.D."/>
            <person name="Dangl J.L."/>
        </authorList>
    </citation>
    <scope>NUCLEOTIDE SEQUENCE</scope>
    <source>
        <strain evidence="1">Cit 7</strain>
    </source>
</reference>
<dbReference type="EMBL" id="CP073636">
    <property type="protein sequence ID" value="QUP68663.1"/>
    <property type="molecule type" value="Genomic_DNA"/>
</dbReference>
<evidence type="ECO:0000313" key="1">
    <source>
        <dbReference type="EMBL" id="QUP68663.1"/>
    </source>
</evidence>
<organism evidence="1 2">
    <name type="scientific">Pseudomonas syringae Cit 7</name>
    <dbReference type="NCBI Taxonomy" id="629264"/>
    <lineage>
        <taxon>Bacteria</taxon>
        <taxon>Pseudomonadati</taxon>
        <taxon>Pseudomonadota</taxon>
        <taxon>Gammaproteobacteria</taxon>
        <taxon>Pseudomonadales</taxon>
        <taxon>Pseudomonadaceae</taxon>
        <taxon>Pseudomonas</taxon>
        <taxon>Pseudomonas syringae</taxon>
    </lineage>
</organism>